<keyword evidence="4" id="KW-0862">Zinc</keyword>
<sequence length="1112" mass="121369">VKMQQKLADTERRCAVLAAQTSGQGSTNTFGTGAGDTFISRLLDIVAQLYQQDQYSDLKVTVGEMTLNAHKFVLAARSDAWSLANLASTSELDLSDAKPEVAMAMLRWAYTDNLELSEDDAFLIDLMKLANRFQLQLLRERCEKGVMSSVNVRNCIRFYQTAEELDATTLMNYCGEIIASHWDDLRKEDFSTMSAPLLYKMIKSKTEFPLHKAIKVEREDVVFLYLIEMDSQLPGKLNELDNNGDLAMDLALSGKLESIATTLVNNKADVDMVDQSGWSLLHKAIQRGDEFASTFLIRHSAQVNAATVGAVETPLHLVCSFSPRKHSGDVMSGMAHIAEVLLKTGANPNMQNSKGRMDLELKDHEGSTALWLALQYITVSSDPNVNPFEDEALVVENGTSFDENSFAAQLMQRGSNPDAPDTATGTNCLLQRAAGAGNEAAALFLATHGAKVNHANKWGETPLHTACRCGLADLTAELLQQGANPNLQTQKALPDEAQGVSLQSPLHMAIVHNHPDVVSVILEQKANALHATNNLQIIPDFSLLDSMDQTALGLALWTGMHTIAAQLLGSGASINNTMSNGQTLLHMAIHRQDSKSALFLLEHQADINVRTQEGETALQLAISNQLPLVVDAICTRGADMSVVDKRGHPPLWLALENGLEDIASTLVRHGCDATSWSSGPSGCQQTLLHRAVDENNEVTACFLIRSGCDVNSPRRPGPNGEGGEEARDGQSPLHLAGSWGLEEVVQCLLEFGANVNTQDAEGRASIHVAISSQHSVIIQLLISHPDIRLNVRDRQGMTPFACAMTHKNNKAAEAILKREPGAAEQVDNKGRNFLHVAVQNSDIESVLFLISVQANVNSRVQDAAKQTPLHLAVHAASEMIVRNLLLAGAKVNELTKHRQTALHLAAQQDLATICSVLLENGVDFTAVDENGNNGLLCFYSLNTCLFCRGQSPMHVLGQYGKENAAAIFELFLECMPEYPLDKVDNEGNTVLLLAYMKGNANLCRAIVRSGARMGLNNNQGINIFNYQVATKQLLFRLLDMLTKEPPWCDGSNCYECVAKFGVTTRKHHCRHCGRLLCHKCSIKEIPIIKFDLNKPVRVCDVCFDVLTLGGVS</sequence>
<dbReference type="PROSITE" id="PS50178">
    <property type="entry name" value="ZF_FYVE"/>
    <property type="match status" value="1"/>
</dbReference>
<dbReference type="GeneTree" id="ENSGT00940000156179"/>
<dbReference type="PROSITE" id="PS50297">
    <property type="entry name" value="ANK_REP_REGION"/>
    <property type="match status" value="7"/>
</dbReference>
<organism evidence="11 12">
    <name type="scientific">Oncorhynchus tshawytscha</name>
    <name type="common">Chinook salmon</name>
    <name type="synonym">Salmo tshawytscha</name>
    <dbReference type="NCBI Taxonomy" id="74940"/>
    <lineage>
        <taxon>Eukaryota</taxon>
        <taxon>Metazoa</taxon>
        <taxon>Chordata</taxon>
        <taxon>Craniata</taxon>
        <taxon>Vertebrata</taxon>
        <taxon>Euteleostomi</taxon>
        <taxon>Actinopterygii</taxon>
        <taxon>Neopterygii</taxon>
        <taxon>Teleostei</taxon>
        <taxon>Protacanthopterygii</taxon>
        <taxon>Salmoniformes</taxon>
        <taxon>Salmonidae</taxon>
        <taxon>Salmoninae</taxon>
        <taxon>Oncorhynchus</taxon>
    </lineage>
</organism>
<dbReference type="PROSITE" id="PS50088">
    <property type="entry name" value="ANK_REPEAT"/>
    <property type="match status" value="9"/>
</dbReference>
<dbReference type="InterPro" id="IPR049765">
    <property type="entry name" value="ANFY1_BTB_POZ"/>
</dbReference>
<dbReference type="InterPro" id="IPR011011">
    <property type="entry name" value="Znf_FYVE_PHD"/>
</dbReference>
<evidence type="ECO:0000256" key="6">
    <source>
        <dbReference type="PROSITE-ProRule" id="PRU00023"/>
    </source>
</evidence>
<accession>A0AAZ3Q9V5</accession>
<reference evidence="11" key="2">
    <citation type="submission" date="2025-08" db="UniProtKB">
        <authorList>
            <consortium name="Ensembl"/>
        </authorList>
    </citation>
    <scope>IDENTIFICATION</scope>
</reference>
<feature type="repeat" description="ANK" evidence="6">
    <location>
        <begin position="613"/>
        <end position="645"/>
    </location>
</feature>
<evidence type="ECO:0000256" key="8">
    <source>
        <dbReference type="SAM" id="MobiDB-lite"/>
    </source>
</evidence>
<dbReference type="InterPro" id="IPR002110">
    <property type="entry name" value="Ankyrin_rpt"/>
</dbReference>
<dbReference type="InterPro" id="IPR036770">
    <property type="entry name" value="Ankyrin_rpt-contain_sf"/>
</dbReference>
<dbReference type="Ensembl" id="ENSOTST00005135617.1">
    <property type="protein sequence ID" value="ENSOTSP00005125656.1"/>
    <property type="gene ID" value="ENSOTSG00005079943.1"/>
</dbReference>
<dbReference type="Pfam" id="PF00651">
    <property type="entry name" value="BTB"/>
    <property type="match status" value="1"/>
</dbReference>
<evidence type="ECO:0000256" key="2">
    <source>
        <dbReference type="ARBA" id="ARBA00022737"/>
    </source>
</evidence>
<evidence type="ECO:0000259" key="10">
    <source>
        <dbReference type="PROSITE" id="PS50178"/>
    </source>
</evidence>
<dbReference type="PANTHER" id="PTHR24123">
    <property type="entry name" value="ANKYRIN REPEAT-CONTAINING"/>
    <property type="match status" value="1"/>
</dbReference>
<dbReference type="Pfam" id="PF12796">
    <property type="entry name" value="Ank_2"/>
    <property type="match status" value="5"/>
</dbReference>
<evidence type="ECO:0000256" key="4">
    <source>
        <dbReference type="ARBA" id="ARBA00022833"/>
    </source>
</evidence>
<dbReference type="AlphaFoldDB" id="A0AAZ3Q9V5"/>
<dbReference type="CDD" id="cd15728">
    <property type="entry name" value="FYVE_ANFY1"/>
    <property type="match status" value="1"/>
</dbReference>
<feature type="repeat" description="ANK" evidence="6">
    <location>
        <begin position="728"/>
        <end position="760"/>
    </location>
</feature>
<dbReference type="SMART" id="SM00225">
    <property type="entry name" value="BTB"/>
    <property type="match status" value="1"/>
</dbReference>
<dbReference type="Gene3D" id="3.30.710.10">
    <property type="entry name" value="Potassium Channel Kv1.1, Chain A"/>
    <property type="match status" value="1"/>
</dbReference>
<keyword evidence="1" id="KW-0479">Metal-binding</keyword>
<evidence type="ECO:0000313" key="11">
    <source>
        <dbReference type="Ensembl" id="ENSOTSP00005125656.1"/>
    </source>
</evidence>
<keyword evidence="12" id="KW-1185">Reference proteome</keyword>
<dbReference type="InterPro" id="IPR013083">
    <property type="entry name" value="Znf_RING/FYVE/PHD"/>
</dbReference>
<feature type="repeat" description="ANK" evidence="6">
    <location>
        <begin position="864"/>
        <end position="896"/>
    </location>
</feature>
<dbReference type="InterPro" id="IPR051165">
    <property type="entry name" value="Multifunctional_ANK_Repeat"/>
</dbReference>
<dbReference type="FunFam" id="3.30.40.10:FF:000104">
    <property type="entry name" value="Ankyrin repeat and FYVE domain-containing 1"/>
    <property type="match status" value="1"/>
</dbReference>
<name>A0AAZ3Q9V5_ONCTS</name>
<feature type="repeat" description="ANK" evidence="6">
    <location>
        <begin position="897"/>
        <end position="929"/>
    </location>
</feature>
<dbReference type="Gene3D" id="3.30.40.10">
    <property type="entry name" value="Zinc/RING finger domain, C3HC4 (zinc finger)"/>
    <property type="match status" value="1"/>
</dbReference>
<dbReference type="SUPFAM" id="SSF57903">
    <property type="entry name" value="FYVE/PHD zinc finger"/>
    <property type="match status" value="1"/>
</dbReference>
<dbReference type="CDD" id="cd18303">
    <property type="entry name" value="BTB_POZ_Rank-5"/>
    <property type="match status" value="1"/>
</dbReference>
<evidence type="ECO:0000256" key="1">
    <source>
        <dbReference type="ARBA" id="ARBA00022723"/>
    </source>
</evidence>
<dbReference type="InterPro" id="IPR049764">
    <property type="entry name" value="ANFY1_FYVE"/>
</dbReference>
<feature type="repeat" description="ANK" evidence="6">
    <location>
        <begin position="580"/>
        <end position="612"/>
    </location>
</feature>
<dbReference type="PANTHER" id="PTHR24123:SF130">
    <property type="entry name" value="ANKYRIN REPEAT AND FYVE DOMAIN CONTAINING 1"/>
    <property type="match status" value="1"/>
</dbReference>
<dbReference type="SMART" id="SM00248">
    <property type="entry name" value="ANK"/>
    <property type="match status" value="18"/>
</dbReference>
<evidence type="ECO:0000256" key="3">
    <source>
        <dbReference type="ARBA" id="ARBA00022771"/>
    </source>
</evidence>
<proteinExistence type="predicted"/>
<reference evidence="12" key="1">
    <citation type="journal article" date="2018" name="PLoS ONE">
        <title>Chinook salmon (Oncorhynchus tshawytscha) genome and transcriptome.</title>
        <authorList>
            <person name="Christensen K.A."/>
            <person name="Leong J.S."/>
            <person name="Sakhrani D."/>
            <person name="Biagi C.A."/>
            <person name="Minkley D.R."/>
            <person name="Withler R.E."/>
            <person name="Rondeau E.B."/>
            <person name="Koop B.F."/>
            <person name="Devlin R.H."/>
        </authorList>
    </citation>
    <scope>NUCLEOTIDE SEQUENCE [LARGE SCALE GENOMIC DNA]</scope>
</reference>
<dbReference type="Proteomes" id="UP000694402">
    <property type="component" value="Unassembled WGS sequence"/>
</dbReference>
<protein>
    <recommendedName>
        <fullName evidence="13">Ankyrin repeat and FYVE domain containing 1</fullName>
    </recommendedName>
</protein>
<dbReference type="Pfam" id="PF01363">
    <property type="entry name" value="FYVE"/>
    <property type="match status" value="1"/>
</dbReference>
<feature type="domain" description="BTB" evidence="9">
    <location>
        <begin position="56"/>
        <end position="118"/>
    </location>
</feature>
<evidence type="ECO:0000256" key="7">
    <source>
        <dbReference type="PROSITE-ProRule" id="PRU00091"/>
    </source>
</evidence>
<dbReference type="PRINTS" id="PR01415">
    <property type="entry name" value="ANKYRIN"/>
</dbReference>
<evidence type="ECO:0000259" key="9">
    <source>
        <dbReference type="PROSITE" id="PS50097"/>
    </source>
</evidence>
<dbReference type="SUPFAM" id="SSF48403">
    <property type="entry name" value="Ankyrin repeat"/>
    <property type="match status" value="4"/>
</dbReference>
<dbReference type="InterPro" id="IPR000306">
    <property type="entry name" value="Znf_FYVE"/>
</dbReference>
<dbReference type="Gene3D" id="1.25.40.20">
    <property type="entry name" value="Ankyrin repeat-containing domain"/>
    <property type="match status" value="5"/>
</dbReference>
<reference evidence="11" key="3">
    <citation type="submission" date="2025-09" db="UniProtKB">
        <authorList>
            <consortium name="Ensembl"/>
        </authorList>
    </citation>
    <scope>IDENTIFICATION</scope>
</reference>
<feature type="repeat" description="ANK" evidence="6">
    <location>
        <begin position="501"/>
        <end position="533"/>
    </location>
</feature>
<evidence type="ECO:0008006" key="13">
    <source>
        <dbReference type="Google" id="ProtNLM"/>
    </source>
</evidence>
<dbReference type="GO" id="GO:0008270">
    <property type="term" value="F:zinc ion binding"/>
    <property type="evidence" value="ECO:0007669"/>
    <property type="project" value="UniProtKB-KW"/>
</dbReference>
<feature type="repeat" description="ANK" evidence="6">
    <location>
        <begin position="829"/>
        <end position="861"/>
    </location>
</feature>
<keyword evidence="3 7" id="KW-0863">Zinc-finger</keyword>
<dbReference type="InterPro" id="IPR049763">
    <property type="entry name" value="ANKFY1_BACK"/>
</dbReference>
<dbReference type="InterPro" id="IPR000210">
    <property type="entry name" value="BTB/POZ_dom"/>
</dbReference>
<feature type="repeat" description="ANK" evidence="6">
    <location>
        <begin position="986"/>
        <end position="1018"/>
    </location>
</feature>
<keyword evidence="2" id="KW-0677">Repeat</keyword>
<dbReference type="SUPFAM" id="SSF54695">
    <property type="entry name" value="POZ domain"/>
    <property type="match status" value="1"/>
</dbReference>
<dbReference type="SMART" id="SM00064">
    <property type="entry name" value="FYVE"/>
    <property type="match status" value="1"/>
</dbReference>
<dbReference type="PROSITE" id="PS50097">
    <property type="entry name" value="BTB"/>
    <property type="match status" value="1"/>
</dbReference>
<dbReference type="InterPro" id="IPR017455">
    <property type="entry name" value="Znf_FYVE-rel"/>
</dbReference>
<feature type="region of interest" description="Disordered" evidence="8">
    <location>
        <begin position="712"/>
        <end position="733"/>
    </location>
</feature>
<dbReference type="Pfam" id="PF00023">
    <property type="entry name" value="Ank"/>
    <property type="match status" value="1"/>
</dbReference>
<gene>
    <name evidence="11" type="primary">ANKFY1</name>
</gene>
<feature type="repeat" description="ANK" evidence="6">
    <location>
        <begin position="458"/>
        <end position="490"/>
    </location>
</feature>
<dbReference type="CDD" id="cd18501">
    <property type="entry name" value="BACK_ANKFY1_Rank5"/>
    <property type="match status" value="1"/>
</dbReference>
<feature type="domain" description="FYVE-type" evidence="10">
    <location>
        <begin position="1047"/>
        <end position="1107"/>
    </location>
</feature>
<evidence type="ECO:0000256" key="5">
    <source>
        <dbReference type="ARBA" id="ARBA00023043"/>
    </source>
</evidence>
<evidence type="ECO:0000313" key="12">
    <source>
        <dbReference type="Proteomes" id="UP000694402"/>
    </source>
</evidence>
<keyword evidence="5 6" id="KW-0040">ANK repeat</keyword>
<dbReference type="InterPro" id="IPR011333">
    <property type="entry name" value="SKP1/BTB/POZ_sf"/>
</dbReference>